<keyword evidence="5 14" id="KW-0444">Lipid biosynthesis</keyword>
<feature type="transmembrane region" description="Helical" evidence="14">
    <location>
        <begin position="183"/>
        <end position="202"/>
    </location>
</feature>
<name>A0ABP1DFG0_9APHY</name>
<keyword evidence="6 14" id="KW-0812">Transmembrane</keyword>
<dbReference type="EC" id="4.2.1.134" evidence="4 14"/>
<comment type="catalytic activity">
    <reaction evidence="13 14">
        <text>a very-long-chain (3R)-3-hydroxyacyl-CoA = a very-long-chain (2E)-enoyl-CoA + H2O</text>
        <dbReference type="Rhea" id="RHEA:45812"/>
        <dbReference type="ChEBI" id="CHEBI:15377"/>
        <dbReference type="ChEBI" id="CHEBI:83728"/>
        <dbReference type="ChEBI" id="CHEBI:85440"/>
        <dbReference type="EC" id="4.2.1.134"/>
    </reaction>
</comment>
<proteinExistence type="inferred from homology"/>
<evidence type="ECO:0000256" key="6">
    <source>
        <dbReference type="ARBA" id="ARBA00022692"/>
    </source>
</evidence>
<keyword evidence="9 14" id="KW-0443">Lipid metabolism</keyword>
<evidence type="ECO:0000256" key="4">
    <source>
        <dbReference type="ARBA" id="ARBA00013122"/>
    </source>
</evidence>
<dbReference type="PANTHER" id="PTHR11035:SF3">
    <property type="entry name" value="VERY-LONG-CHAIN (3R)-3-HYDROXYACYL-COA DEHYDRATASE"/>
    <property type="match status" value="1"/>
</dbReference>
<organism evidence="15 16">
    <name type="scientific">Somion occarium</name>
    <dbReference type="NCBI Taxonomy" id="3059160"/>
    <lineage>
        <taxon>Eukaryota</taxon>
        <taxon>Fungi</taxon>
        <taxon>Dikarya</taxon>
        <taxon>Basidiomycota</taxon>
        <taxon>Agaricomycotina</taxon>
        <taxon>Agaricomycetes</taxon>
        <taxon>Polyporales</taxon>
        <taxon>Cerrenaceae</taxon>
        <taxon>Somion</taxon>
    </lineage>
</organism>
<evidence type="ECO:0000256" key="7">
    <source>
        <dbReference type="ARBA" id="ARBA00022832"/>
    </source>
</evidence>
<keyword evidence="12 14" id="KW-0456">Lyase</keyword>
<keyword evidence="7 14" id="KW-0276">Fatty acid metabolism</keyword>
<evidence type="ECO:0000256" key="5">
    <source>
        <dbReference type="ARBA" id="ARBA00022516"/>
    </source>
</evidence>
<keyword evidence="16" id="KW-1185">Reference proteome</keyword>
<protein>
    <recommendedName>
        <fullName evidence="4 14">Very-long-chain (3R)-3-hydroxyacyl-CoA dehydratase</fullName>
        <ecNumber evidence="4 14">4.2.1.134</ecNumber>
    </recommendedName>
</protein>
<evidence type="ECO:0000256" key="11">
    <source>
        <dbReference type="ARBA" id="ARBA00023160"/>
    </source>
</evidence>
<evidence type="ECO:0000313" key="16">
    <source>
        <dbReference type="Proteomes" id="UP001497453"/>
    </source>
</evidence>
<evidence type="ECO:0000256" key="13">
    <source>
        <dbReference type="ARBA" id="ARBA00036671"/>
    </source>
</evidence>
<evidence type="ECO:0000256" key="8">
    <source>
        <dbReference type="ARBA" id="ARBA00022989"/>
    </source>
</evidence>
<evidence type="ECO:0000256" key="10">
    <source>
        <dbReference type="ARBA" id="ARBA00023136"/>
    </source>
</evidence>
<sequence>MAQIEEVHEPAKKVPRKKNVPTFVKYYLILYNALSAIAWSYVLIGTLVHLFALDNWRSPSLLSTLSRKRSSIPYLSSAAPFLGFGSSRFTWIESKLPVALVPVFRRATTTYARVGYQTAIIQSFAILEVVHALLGWVGSDPMTTLMQVASRYMLVWGIAPQYTAAQTTPFYASMVLSWSITEVIRYAHFAITLLGYEPYVLLYLRYTTFYLLYPTGASSEAFCMYATLPSSGEPWSLYDIFRAVLFGIWWPGLYVMYMHMVKRRRKVLGGGKGRTLGAKPKSL</sequence>
<feature type="transmembrane region" description="Helical" evidence="14">
    <location>
        <begin position="114"/>
        <end position="137"/>
    </location>
</feature>
<gene>
    <name evidence="15" type="ORF">GFSPODELE1_LOCUS5944</name>
</gene>
<keyword evidence="14" id="KW-0256">Endoplasmic reticulum</keyword>
<feature type="transmembrane region" description="Helical" evidence="14">
    <location>
        <begin position="26"/>
        <end position="52"/>
    </location>
</feature>
<comment type="pathway">
    <text evidence="2 14">Lipid metabolism; fatty acid biosynthesis.</text>
</comment>
<dbReference type="PANTHER" id="PTHR11035">
    <property type="entry name" value="VERY-LONG-CHAIN (3R)-3-HYDROXYACYL-COA DEHYDRATASE"/>
    <property type="match status" value="1"/>
</dbReference>
<comment type="similarity">
    <text evidence="3 14">Belongs to the very long-chain fatty acids dehydratase HACD family.</text>
</comment>
<evidence type="ECO:0000256" key="2">
    <source>
        <dbReference type="ARBA" id="ARBA00005194"/>
    </source>
</evidence>
<evidence type="ECO:0000313" key="15">
    <source>
        <dbReference type="EMBL" id="CAL1706585.1"/>
    </source>
</evidence>
<comment type="function">
    <text evidence="14">Catalyzes the third of the four reactions of the long-chain fatty acids elongation cycle. This endoplasmic reticulum-bound enzymatic process, allows the addition of two carbons to the chain of long- and very long-chain fatty acids/VLCFAs per cycle. This enzyme catalyzes the dehydration of the 3-hydroxyacyl-CoA intermediate into trans-2,3-enoyl-CoA, within each cycle of fatty acid elongation. Thereby, it participates to the production of VLCFAs of different chain lengths that are involved in multiple biological processes as precursors of membrane lipids and lipid mediators.</text>
</comment>
<comment type="caution">
    <text evidence="14">Lacks conserved residue(s) required for the propagation of feature annotation.</text>
</comment>
<evidence type="ECO:0000256" key="14">
    <source>
        <dbReference type="RuleBase" id="RU363109"/>
    </source>
</evidence>
<keyword evidence="11 14" id="KW-0275">Fatty acid biosynthesis</keyword>
<keyword evidence="10 14" id="KW-0472">Membrane</keyword>
<feature type="transmembrane region" description="Helical" evidence="14">
    <location>
        <begin position="240"/>
        <end position="257"/>
    </location>
</feature>
<dbReference type="EMBL" id="OZ037947">
    <property type="protein sequence ID" value="CAL1706585.1"/>
    <property type="molecule type" value="Genomic_DNA"/>
</dbReference>
<reference evidence="16" key="1">
    <citation type="submission" date="2024-04" db="EMBL/GenBank/DDBJ databases">
        <authorList>
            <person name="Shaw F."/>
            <person name="Minotto A."/>
        </authorList>
    </citation>
    <scope>NUCLEOTIDE SEQUENCE [LARGE SCALE GENOMIC DNA]</scope>
</reference>
<evidence type="ECO:0000256" key="9">
    <source>
        <dbReference type="ARBA" id="ARBA00023098"/>
    </source>
</evidence>
<keyword evidence="8 14" id="KW-1133">Transmembrane helix</keyword>
<dbReference type="Pfam" id="PF04387">
    <property type="entry name" value="PTPLA"/>
    <property type="match status" value="1"/>
</dbReference>
<dbReference type="Proteomes" id="UP001497453">
    <property type="component" value="Chromosome 4"/>
</dbReference>
<evidence type="ECO:0000256" key="1">
    <source>
        <dbReference type="ARBA" id="ARBA00004141"/>
    </source>
</evidence>
<evidence type="ECO:0000256" key="12">
    <source>
        <dbReference type="ARBA" id="ARBA00023239"/>
    </source>
</evidence>
<comment type="subcellular location">
    <subcellularLocation>
        <location evidence="14">Endoplasmic reticulum membrane</location>
        <topology evidence="14">Multi-pass membrane protein</topology>
    </subcellularLocation>
    <subcellularLocation>
        <location evidence="1">Membrane</location>
        <topology evidence="1">Multi-pass membrane protein</topology>
    </subcellularLocation>
</comment>
<dbReference type="InterPro" id="IPR007482">
    <property type="entry name" value="Tyr_Pase-like_PTPLA"/>
</dbReference>
<evidence type="ECO:0000256" key="3">
    <source>
        <dbReference type="ARBA" id="ARBA00007811"/>
    </source>
</evidence>
<accession>A0ABP1DFG0</accession>